<dbReference type="InterPro" id="IPR014871">
    <property type="entry name" value="dUTPase/dCTP_pyrophosphatase"/>
</dbReference>
<dbReference type="CDD" id="cd11527">
    <property type="entry name" value="NTP-PPase_dUTPase"/>
    <property type="match status" value="1"/>
</dbReference>
<dbReference type="Gene3D" id="1.10.4010.10">
    <property type="entry name" value="Type II deoxyuridine triphosphatase"/>
    <property type="match status" value="1"/>
</dbReference>
<gene>
    <name evidence="1" type="ORF">IAA66_10760</name>
</gene>
<sequence>MDKLDTMFRMQQKLNEDIIRRRGLEGISNEEWIQKQTLAMLSEMAELLDEVNFKWWKNPKPIDADAVREELVDILHFFLSMCLCAGMDAEDLYRRYLNKNEENFKRQEGTSEKPGYAMPHA</sequence>
<protein>
    <submittedName>
        <fullName evidence="1">dUTP diphosphatase</fullName>
    </submittedName>
</protein>
<accession>A0A9D1CJR2</accession>
<dbReference type="EMBL" id="DVFI01000148">
    <property type="protein sequence ID" value="HIQ64042.1"/>
    <property type="molecule type" value="Genomic_DNA"/>
</dbReference>
<comment type="caution">
    <text evidence="1">The sequence shown here is derived from an EMBL/GenBank/DDBJ whole genome shotgun (WGS) entry which is preliminary data.</text>
</comment>
<dbReference type="Proteomes" id="UP000886819">
    <property type="component" value="Unassembled WGS sequence"/>
</dbReference>
<dbReference type="SUPFAM" id="SSF101386">
    <property type="entry name" value="all-alpha NTP pyrophosphatases"/>
    <property type="match status" value="1"/>
</dbReference>
<dbReference type="AlphaFoldDB" id="A0A9D1CJR2"/>
<evidence type="ECO:0000313" key="1">
    <source>
        <dbReference type="EMBL" id="HIQ64042.1"/>
    </source>
</evidence>
<reference evidence="1" key="1">
    <citation type="submission" date="2020-10" db="EMBL/GenBank/DDBJ databases">
        <authorList>
            <person name="Gilroy R."/>
        </authorList>
    </citation>
    <scope>NUCLEOTIDE SEQUENCE</scope>
    <source>
        <strain evidence="1">ChiHile30-977</strain>
    </source>
</reference>
<organism evidence="1 2">
    <name type="scientific">Candidatus Avichristensenella intestinipullorum</name>
    <dbReference type="NCBI Taxonomy" id="2840693"/>
    <lineage>
        <taxon>Bacteria</taxon>
        <taxon>Bacillati</taxon>
        <taxon>Bacillota</taxon>
        <taxon>Clostridia</taxon>
        <taxon>Candidatus Avichristensenella</taxon>
    </lineage>
</organism>
<evidence type="ECO:0000313" key="2">
    <source>
        <dbReference type="Proteomes" id="UP000886819"/>
    </source>
</evidence>
<name>A0A9D1CJR2_9FIRM</name>
<reference evidence="1" key="2">
    <citation type="journal article" date="2021" name="PeerJ">
        <title>Extensive microbial diversity within the chicken gut microbiome revealed by metagenomics and culture.</title>
        <authorList>
            <person name="Gilroy R."/>
            <person name="Ravi A."/>
            <person name="Getino M."/>
            <person name="Pursley I."/>
            <person name="Horton D.L."/>
            <person name="Alikhan N.F."/>
            <person name="Baker D."/>
            <person name="Gharbi K."/>
            <person name="Hall N."/>
            <person name="Watson M."/>
            <person name="Adriaenssens E.M."/>
            <person name="Foster-Nyarko E."/>
            <person name="Jarju S."/>
            <person name="Secka A."/>
            <person name="Antonio M."/>
            <person name="Oren A."/>
            <person name="Chaudhuri R.R."/>
            <person name="La Ragione R."/>
            <person name="Hildebrand F."/>
            <person name="Pallen M.J."/>
        </authorList>
    </citation>
    <scope>NUCLEOTIDE SEQUENCE</scope>
    <source>
        <strain evidence="1">ChiHile30-977</strain>
    </source>
</reference>
<dbReference type="Pfam" id="PF08761">
    <property type="entry name" value="dUTPase_2"/>
    <property type="match status" value="1"/>
</dbReference>
<proteinExistence type="predicted"/>